<dbReference type="InterPro" id="IPR018790">
    <property type="entry name" value="DUF2358"/>
</dbReference>
<sequence>MSQSEPDRIMDDTTKKQLNVDTVKELWSTTYNTDGKPDWSHIFKYYHKDIIFQDTIQRIEGIENFIAMCNRLTKRTKQLNMEIVSIVQNDNVILFEWIMTMMFKKYPSTPLYGCTKLLISDDNFILEQRDYYDLWGDIFNNIPRFGKMYRRFIIKKFG</sequence>
<dbReference type="AlphaFoldDB" id="A0A9X3F9X3"/>
<accession>A0A9X3F9X3</accession>
<reference evidence="1" key="1">
    <citation type="submission" date="2022-11" db="EMBL/GenBank/DDBJ databases">
        <title>Marilongibacter aestuarii gen. nov., sp. nov., isolated from tidal flat sediment.</title>
        <authorList>
            <person name="Jiayan W."/>
        </authorList>
    </citation>
    <scope>NUCLEOTIDE SEQUENCE</scope>
    <source>
        <strain evidence="1">Z1-6</strain>
    </source>
</reference>
<gene>
    <name evidence="1" type="ORF">OU798_23365</name>
</gene>
<comment type="caution">
    <text evidence="1">The sequence shown here is derived from an EMBL/GenBank/DDBJ whole genome shotgun (WGS) entry which is preliminary data.</text>
</comment>
<proteinExistence type="predicted"/>
<dbReference type="Gene3D" id="3.10.450.50">
    <property type="match status" value="1"/>
</dbReference>
<dbReference type="Proteomes" id="UP001145087">
    <property type="component" value="Unassembled WGS sequence"/>
</dbReference>
<dbReference type="RefSeq" id="WP_343335635.1">
    <property type="nucleotide sequence ID" value="NZ_JAPOHD010000068.1"/>
</dbReference>
<dbReference type="InterPro" id="IPR032710">
    <property type="entry name" value="NTF2-like_dom_sf"/>
</dbReference>
<dbReference type="Pfam" id="PF10184">
    <property type="entry name" value="DUF2358"/>
    <property type="match status" value="1"/>
</dbReference>
<evidence type="ECO:0000313" key="1">
    <source>
        <dbReference type="EMBL" id="MCY1723309.1"/>
    </source>
</evidence>
<protein>
    <submittedName>
        <fullName evidence="1">Nuclear transport factor 2 family protein</fullName>
    </submittedName>
</protein>
<dbReference type="EMBL" id="JAPOHD010000068">
    <property type="protein sequence ID" value="MCY1723309.1"/>
    <property type="molecule type" value="Genomic_DNA"/>
</dbReference>
<keyword evidence="2" id="KW-1185">Reference proteome</keyword>
<organism evidence="1 2">
    <name type="scientific">Draconibacterium aestuarii</name>
    <dbReference type="NCBI Taxonomy" id="2998507"/>
    <lineage>
        <taxon>Bacteria</taxon>
        <taxon>Pseudomonadati</taxon>
        <taxon>Bacteroidota</taxon>
        <taxon>Bacteroidia</taxon>
        <taxon>Marinilabiliales</taxon>
        <taxon>Prolixibacteraceae</taxon>
        <taxon>Draconibacterium</taxon>
    </lineage>
</organism>
<name>A0A9X3F9X3_9BACT</name>
<evidence type="ECO:0000313" key="2">
    <source>
        <dbReference type="Proteomes" id="UP001145087"/>
    </source>
</evidence>
<dbReference type="SUPFAM" id="SSF54427">
    <property type="entry name" value="NTF2-like"/>
    <property type="match status" value="1"/>
</dbReference>